<protein>
    <submittedName>
        <fullName evidence="2">Uncharacterized protein</fullName>
    </submittedName>
</protein>
<feature type="region of interest" description="Disordered" evidence="1">
    <location>
        <begin position="79"/>
        <end position="98"/>
    </location>
</feature>
<proteinExistence type="predicted"/>
<dbReference type="EMBL" id="RBOM01000119">
    <property type="protein sequence ID" value="RMM65415.1"/>
    <property type="molecule type" value="Genomic_DNA"/>
</dbReference>
<name>A0A3M3FU54_PSESG</name>
<evidence type="ECO:0000256" key="1">
    <source>
        <dbReference type="SAM" id="MobiDB-lite"/>
    </source>
</evidence>
<dbReference type="Proteomes" id="UP000279057">
    <property type="component" value="Unassembled WGS sequence"/>
</dbReference>
<gene>
    <name evidence="2" type="ORF">ALQ74_200017</name>
</gene>
<comment type="caution">
    <text evidence="2">The sequence shown here is derived from an EMBL/GenBank/DDBJ whole genome shotgun (WGS) entry which is preliminary data.</text>
</comment>
<sequence>MSGMRLYQAGATQLRGLLQLKARPTSPTAPRDYRMRLADYQGRAVVTLESMVLKSASTGTLPRRLVGYRVLWREVSPDPMADPPEALWLGAGDDLPSD</sequence>
<reference evidence="2 3" key="1">
    <citation type="submission" date="2018-08" db="EMBL/GenBank/DDBJ databases">
        <title>Recombination of ecologically and evolutionarily significant loci maintains genetic cohesion in the Pseudomonas syringae species complex.</title>
        <authorList>
            <person name="Dillon M."/>
            <person name="Thakur S."/>
            <person name="Almeida R.N.D."/>
            <person name="Weir B.S."/>
            <person name="Guttman D.S."/>
        </authorList>
    </citation>
    <scope>NUCLEOTIDE SEQUENCE [LARGE SCALE GENOMIC DNA]</scope>
    <source>
        <strain evidence="2 3">ICMP 4332</strain>
    </source>
</reference>
<dbReference type="AlphaFoldDB" id="A0A3M3FU54"/>
<evidence type="ECO:0000313" key="3">
    <source>
        <dbReference type="Proteomes" id="UP000279057"/>
    </source>
</evidence>
<accession>A0A3M3FU54</accession>
<evidence type="ECO:0000313" key="2">
    <source>
        <dbReference type="EMBL" id="RMM65415.1"/>
    </source>
</evidence>
<organism evidence="2 3">
    <name type="scientific">Pseudomonas savastanoi pv. glycinea</name>
    <name type="common">Pseudomonas syringae pv. glycinea</name>
    <dbReference type="NCBI Taxonomy" id="318"/>
    <lineage>
        <taxon>Bacteria</taxon>
        <taxon>Pseudomonadati</taxon>
        <taxon>Pseudomonadota</taxon>
        <taxon>Gammaproteobacteria</taxon>
        <taxon>Pseudomonadales</taxon>
        <taxon>Pseudomonadaceae</taxon>
        <taxon>Pseudomonas</taxon>
    </lineage>
</organism>